<dbReference type="AlphaFoldDB" id="A0A9N9C0T7"/>
<comment type="caution">
    <text evidence="1">The sequence shown here is derived from an EMBL/GenBank/DDBJ whole genome shotgun (WGS) entry which is preliminary data.</text>
</comment>
<gene>
    <name evidence="1" type="ORF">POCULU_LOCUS6617</name>
</gene>
<name>A0A9N9C0T7_9GLOM</name>
<dbReference type="Proteomes" id="UP000789572">
    <property type="component" value="Unassembled WGS sequence"/>
</dbReference>
<protein>
    <submittedName>
        <fullName evidence="1">6664_t:CDS:1</fullName>
    </submittedName>
</protein>
<organism evidence="1 2">
    <name type="scientific">Paraglomus occultum</name>
    <dbReference type="NCBI Taxonomy" id="144539"/>
    <lineage>
        <taxon>Eukaryota</taxon>
        <taxon>Fungi</taxon>
        <taxon>Fungi incertae sedis</taxon>
        <taxon>Mucoromycota</taxon>
        <taxon>Glomeromycotina</taxon>
        <taxon>Glomeromycetes</taxon>
        <taxon>Paraglomerales</taxon>
        <taxon>Paraglomeraceae</taxon>
        <taxon>Paraglomus</taxon>
    </lineage>
</organism>
<dbReference type="EMBL" id="CAJVPJ010001261">
    <property type="protein sequence ID" value="CAG8583683.1"/>
    <property type="molecule type" value="Genomic_DNA"/>
</dbReference>
<evidence type="ECO:0000313" key="1">
    <source>
        <dbReference type="EMBL" id="CAG8583683.1"/>
    </source>
</evidence>
<evidence type="ECO:0000313" key="2">
    <source>
        <dbReference type="Proteomes" id="UP000789572"/>
    </source>
</evidence>
<reference evidence="1" key="1">
    <citation type="submission" date="2021-06" db="EMBL/GenBank/DDBJ databases">
        <authorList>
            <person name="Kallberg Y."/>
            <person name="Tangrot J."/>
            <person name="Rosling A."/>
        </authorList>
    </citation>
    <scope>NUCLEOTIDE SEQUENCE</scope>
    <source>
        <strain evidence="1">IA702</strain>
    </source>
</reference>
<keyword evidence="2" id="KW-1185">Reference proteome</keyword>
<sequence>MSGSDPQVLTGSMGLDYTSLGFGCWQDDGHAYASQEVCPCSHASPYHFPDATAQEPMSSTSPKLSMYLLASLPE</sequence>
<proteinExistence type="predicted"/>
<accession>A0A9N9C0T7</accession>